<proteinExistence type="inferred from homology"/>
<dbReference type="Pfam" id="PF01092">
    <property type="entry name" value="Ribosomal_S6e"/>
    <property type="match status" value="1"/>
</dbReference>
<organism evidence="5 6">
    <name type="scientific">Tritrichomonas musculus</name>
    <dbReference type="NCBI Taxonomy" id="1915356"/>
    <lineage>
        <taxon>Eukaryota</taxon>
        <taxon>Metamonada</taxon>
        <taxon>Parabasalia</taxon>
        <taxon>Tritrichomonadida</taxon>
        <taxon>Tritrichomonadidae</taxon>
        <taxon>Tritrichomonas</taxon>
    </lineage>
</organism>
<evidence type="ECO:0000256" key="3">
    <source>
        <dbReference type="ARBA" id="ARBA00023274"/>
    </source>
</evidence>
<gene>
    <name evidence="5" type="ORF">M9Y10_010021</name>
</gene>
<dbReference type="InterPro" id="IPR001377">
    <property type="entry name" value="Ribosomal_eS6"/>
</dbReference>
<evidence type="ECO:0000256" key="2">
    <source>
        <dbReference type="ARBA" id="ARBA00022980"/>
    </source>
</evidence>
<dbReference type="SMART" id="SM01405">
    <property type="entry name" value="Ribosomal_S6e"/>
    <property type="match status" value="1"/>
</dbReference>
<keyword evidence="6" id="KW-1185">Reference proteome</keyword>
<sequence>MRLTLAYPNNGTQIVIDVDDAQALANLYDKRLGQDIDGAVLGEQFAGYLFRLCGGFDKQGFPMKQGLITARRATPLLRAGVSCYRPRKDGERKRKTVRGCIISPEISALHLVVLEKGQQEVKGLTDVVVPRRYSPKIANKIREQFGVGKDADVTKLVMKREVKPGKFTQPKVQRLITQRRLAHKKRMLDERKTRKEAAARKAEAYKNLVAAQSQK</sequence>
<keyword evidence="2 4" id="KW-0689">Ribosomal protein</keyword>
<dbReference type="Proteomes" id="UP001470230">
    <property type="component" value="Unassembled WGS sequence"/>
</dbReference>
<evidence type="ECO:0000313" key="5">
    <source>
        <dbReference type="EMBL" id="KAK8867052.1"/>
    </source>
</evidence>
<dbReference type="PIRSF" id="PIRSF002129">
    <property type="entry name" value="Ribosom_S6_euk"/>
    <property type="match status" value="1"/>
</dbReference>
<dbReference type="EMBL" id="JAPFFF010000015">
    <property type="protein sequence ID" value="KAK8867052.1"/>
    <property type="molecule type" value="Genomic_DNA"/>
</dbReference>
<dbReference type="InterPro" id="IPR014401">
    <property type="entry name" value="Ribosomal_eS6-like"/>
</dbReference>
<name>A0ABR2IQ73_9EUKA</name>
<reference evidence="5 6" key="1">
    <citation type="submission" date="2024-04" db="EMBL/GenBank/DDBJ databases">
        <title>Tritrichomonas musculus Genome.</title>
        <authorList>
            <person name="Alves-Ferreira E."/>
            <person name="Grigg M."/>
            <person name="Lorenzi H."/>
            <person name="Galac M."/>
        </authorList>
    </citation>
    <scope>NUCLEOTIDE SEQUENCE [LARGE SCALE GENOMIC DNA]</scope>
    <source>
        <strain evidence="5 6">EAF2021</strain>
    </source>
</reference>
<dbReference type="Gene3D" id="1.20.5.2650">
    <property type="match status" value="1"/>
</dbReference>
<dbReference type="GO" id="GO:0005840">
    <property type="term" value="C:ribosome"/>
    <property type="evidence" value="ECO:0007669"/>
    <property type="project" value="UniProtKB-KW"/>
</dbReference>
<comment type="similarity">
    <text evidence="1 4">Belongs to the eukaryotic ribosomal protein eS6 family.</text>
</comment>
<evidence type="ECO:0000256" key="4">
    <source>
        <dbReference type="PIRNR" id="PIRNR002129"/>
    </source>
</evidence>
<evidence type="ECO:0000256" key="1">
    <source>
        <dbReference type="ARBA" id="ARBA00009312"/>
    </source>
</evidence>
<accession>A0ABR2IQ73</accession>
<dbReference type="PANTHER" id="PTHR11502">
    <property type="entry name" value="40S RIBOSOMAL PROTEIN S6"/>
    <property type="match status" value="1"/>
</dbReference>
<evidence type="ECO:0000313" key="6">
    <source>
        <dbReference type="Proteomes" id="UP001470230"/>
    </source>
</evidence>
<comment type="caution">
    <text evidence="5">The sequence shown here is derived from an EMBL/GenBank/DDBJ whole genome shotgun (WGS) entry which is preliminary data.</text>
</comment>
<protein>
    <recommendedName>
        <fullName evidence="4">40S ribosomal protein S6</fullName>
    </recommendedName>
</protein>
<keyword evidence="3 4" id="KW-0687">Ribonucleoprotein</keyword>